<dbReference type="EC" id="2.7.13.3" evidence="2"/>
<dbReference type="GO" id="GO:0000155">
    <property type="term" value="F:phosphorelay sensor kinase activity"/>
    <property type="evidence" value="ECO:0007669"/>
    <property type="project" value="InterPro"/>
</dbReference>
<dbReference type="SMART" id="SM00387">
    <property type="entry name" value="HATPase_c"/>
    <property type="match status" value="1"/>
</dbReference>
<dbReference type="InterPro" id="IPR004358">
    <property type="entry name" value="Sig_transdc_His_kin-like_C"/>
</dbReference>
<dbReference type="Gene3D" id="3.30.565.10">
    <property type="entry name" value="Histidine kinase-like ATPase, C-terminal domain"/>
    <property type="match status" value="1"/>
</dbReference>
<dbReference type="PROSITE" id="PS50113">
    <property type="entry name" value="PAC"/>
    <property type="match status" value="2"/>
</dbReference>
<dbReference type="InterPro" id="IPR000700">
    <property type="entry name" value="PAS-assoc_C"/>
</dbReference>
<comment type="caution">
    <text evidence="13">The sequence shown here is derived from an EMBL/GenBank/DDBJ whole genome shotgun (WGS) entry which is preliminary data.</text>
</comment>
<dbReference type="Proteomes" id="UP000175691">
    <property type="component" value="Unassembled WGS sequence"/>
</dbReference>
<dbReference type="Pfam" id="PF08448">
    <property type="entry name" value="PAS_4"/>
    <property type="match status" value="1"/>
</dbReference>
<evidence type="ECO:0000313" key="13">
    <source>
        <dbReference type="EMBL" id="OFC69395.1"/>
    </source>
</evidence>
<dbReference type="InterPro" id="IPR036890">
    <property type="entry name" value="HATPase_C_sf"/>
</dbReference>
<feature type="domain" description="PAS" evidence="11">
    <location>
        <begin position="39"/>
        <end position="89"/>
    </location>
</feature>
<dbReference type="InterPro" id="IPR001610">
    <property type="entry name" value="PAC"/>
</dbReference>
<organism evidence="13 14">
    <name type="scientific">Alteromonas confluentis</name>
    <dbReference type="NCBI Taxonomy" id="1656094"/>
    <lineage>
        <taxon>Bacteria</taxon>
        <taxon>Pseudomonadati</taxon>
        <taxon>Pseudomonadota</taxon>
        <taxon>Gammaproteobacteria</taxon>
        <taxon>Alteromonadales</taxon>
        <taxon>Alteromonadaceae</taxon>
        <taxon>Alteromonas/Salinimonas group</taxon>
        <taxon>Alteromonas</taxon>
    </lineage>
</organism>
<dbReference type="PROSITE" id="PS50110">
    <property type="entry name" value="RESPONSE_REGULATORY"/>
    <property type="match status" value="1"/>
</dbReference>
<accession>A0A1E7Z792</accession>
<dbReference type="Gene3D" id="3.40.50.2300">
    <property type="match status" value="1"/>
</dbReference>
<feature type="domain" description="PAC" evidence="12">
    <location>
        <begin position="243"/>
        <end position="295"/>
    </location>
</feature>
<keyword evidence="7" id="KW-0472">Membrane</keyword>
<evidence type="ECO:0000256" key="3">
    <source>
        <dbReference type="ARBA" id="ARBA00022553"/>
    </source>
</evidence>
<dbReference type="AlphaFoldDB" id="A0A1E7Z792"/>
<dbReference type="STRING" id="1656094.BFC18_18455"/>
<dbReference type="GO" id="GO:0005886">
    <property type="term" value="C:plasma membrane"/>
    <property type="evidence" value="ECO:0007669"/>
    <property type="project" value="UniProtKB-ARBA"/>
</dbReference>
<dbReference type="CDD" id="cd00130">
    <property type="entry name" value="PAS"/>
    <property type="match status" value="2"/>
</dbReference>
<dbReference type="SUPFAM" id="SSF52172">
    <property type="entry name" value="CheY-like"/>
    <property type="match status" value="1"/>
</dbReference>
<dbReference type="Gene3D" id="3.30.450.20">
    <property type="entry name" value="PAS domain"/>
    <property type="match status" value="2"/>
</dbReference>
<feature type="modified residue" description="4-aspartylphosphate" evidence="8">
    <location>
        <position position="595"/>
    </location>
</feature>
<dbReference type="InterPro" id="IPR036097">
    <property type="entry name" value="HisK_dim/P_sf"/>
</dbReference>
<dbReference type="SMART" id="SM00448">
    <property type="entry name" value="REC"/>
    <property type="match status" value="1"/>
</dbReference>
<evidence type="ECO:0000256" key="1">
    <source>
        <dbReference type="ARBA" id="ARBA00000085"/>
    </source>
</evidence>
<dbReference type="InterPro" id="IPR003661">
    <property type="entry name" value="HisK_dim/P_dom"/>
</dbReference>
<feature type="domain" description="Histidine kinase" evidence="9">
    <location>
        <begin position="306"/>
        <end position="521"/>
    </location>
</feature>
<keyword evidence="5" id="KW-0418">Kinase</keyword>
<evidence type="ECO:0000256" key="2">
    <source>
        <dbReference type="ARBA" id="ARBA00012438"/>
    </source>
</evidence>
<dbReference type="InterPro" id="IPR001789">
    <property type="entry name" value="Sig_transdc_resp-reg_receiver"/>
</dbReference>
<comment type="catalytic activity">
    <reaction evidence="1">
        <text>ATP + protein L-histidine = ADP + protein N-phospho-L-histidine.</text>
        <dbReference type="EC" id="2.7.13.3"/>
    </reaction>
</comment>
<evidence type="ECO:0000256" key="5">
    <source>
        <dbReference type="ARBA" id="ARBA00022777"/>
    </source>
</evidence>
<dbReference type="SUPFAM" id="SSF55874">
    <property type="entry name" value="ATPase domain of HSP90 chaperone/DNA topoisomerase II/histidine kinase"/>
    <property type="match status" value="1"/>
</dbReference>
<dbReference type="InterPro" id="IPR003594">
    <property type="entry name" value="HATPase_dom"/>
</dbReference>
<evidence type="ECO:0000259" key="11">
    <source>
        <dbReference type="PROSITE" id="PS50112"/>
    </source>
</evidence>
<dbReference type="NCBIfam" id="TIGR00229">
    <property type="entry name" value="sensory_box"/>
    <property type="match status" value="2"/>
</dbReference>
<dbReference type="InterPro" id="IPR013655">
    <property type="entry name" value="PAS_fold_3"/>
</dbReference>
<dbReference type="SMART" id="SM00091">
    <property type="entry name" value="PAS"/>
    <property type="match status" value="2"/>
</dbReference>
<dbReference type="RefSeq" id="WP_070126841.1">
    <property type="nucleotide sequence ID" value="NZ_MDHN01000040.1"/>
</dbReference>
<protein>
    <recommendedName>
        <fullName evidence="2">histidine kinase</fullName>
        <ecNumber evidence="2">2.7.13.3</ecNumber>
    </recommendedName>
</protein>
<dbReference type="CDD" id="cd00082">
    <property type="entry name" value="HisKA"/>
    <property type="match status" value="1"/>
</dbReference>
<dbReference type="SUPFAM" id="SSF47384">
    <property type="entry name" value="Homodimeric domain of signal transducing histidine kinase"/>
    <property type="match status" value="1"/>
</dbReference>
<dbReference type="InterPro" id="IPR035965">
    <property type="entry name" value="PAS-like_dom_sf"/>
</dbReference>
<evidence type="ECO:0000259" key="10">
    <source>
        <dbReference type="PROSITE" id="PS50110"/>
    </source>
</evidence>
<dbReference type="Gene3D" id="1.10.287.130">
    <property type="match status" value="1"/>
</dbReference>
<evidence type="ECO:0000256" key="4">
    <source>
        <dbReference type="ARBA" id="ARBA00022679"/>
    </source>
</evidence>
<evidence type="ECO:0000256" key="6">
    <source>
        <dbReference type="ARBA" id="ARBA00023012"/>
    </source>
</evidence>
<dbReference type="FunFam" id="3.30.565.10:FF:000006">
    <property type="entry name" value="Sensor histidine kinase WalK"/>
    <property type="match status" value="1"/>
</dbReference>
<sequence length="672" mass="74743">MKDLSAGLPVSRIPELLTPHSAESQLQASSEALACLLKQQRLYEAALSHNPDPVYTFDLEGRFTYVNNALLDIWGIMWEQAIGKSLYELNYEKWQADKHMRELREVVATKKPLRGDVPYHGMHGLRVYEYIFVPVLDADGNVEAITGSTRDITERYEAEKMAKEAESRQRLALEASHSFGIWNWDIKNNLFVCDQRLGEVFNLTPEEASQGVPIERPQESIHPDDINDVNAVIQDCIATGNFYDQRYRLVQQDGSIRWGAFRGRPIYDGDGQAVSFPGVGVDITTEQNALNALKEADKRKDEFLATLAHELRNPLAPIRNSLEILRADFSPQQKEEAFRQVDRQVSQLVRLVDDLMDVSRITRGKIRVDRAAVNLCEAIQDAIETVQPLIDAQKQSLTFHGPEDDVWVNGDQIRLAQIFTNIINNAAKYTPDKGRISIALNVTSSTVSVDITDTGVGIPADKLSGIFEMFSQVEDVLERSQNGLGIGLTLVKRLIELHDGQIAVQSSNQGTCVTVSLPLLNAHEQTVQHKSSSAVELPVSVDGPLTVLIADDNQDAAITMGWILEAKGCDVTVVEDGPSALRAVKQISPDLLLLDIGMPGMNGYDLCIALREMSALKNAVFVAQTGWGQPEHIHRSKQAGFHHHLVKPLNMNDLMPIVNRVREQKSKRTGKA</sequence>
<dbReference type="PRINTS" id="PR00344">
    <property type="entry name" value="BCTRLSENSOR"/>
</dbReference>
<evidence type="ECO:0000256" key="8">
    <source>
        <dbReference type="PROSITE-ProRule" id="PRU00169"/>
    </source>
</evidence>
<dbReference type="InterPro" id="IPR000014">
    <property type="entry name" value="PAS"/>
</dbReference>
<dbReference type="Pfam" id="PF00072">
    <property type="entry name" value="Response_reg"/>
    <property type="match status" value="1"/>
</dbReference>
<evidence type="ECO:0000259" key="12">
    <source>
        <dbReference type="PROSITE" id="PS50113"/>
    </source>
</evidence>
<dbReference type="SMART" id="SM00086">
    <property type="entry name" value="PAC"/>
    <property type="match status" value="2"/>
</dbReference>
<dbReference type="Pfam" id="PF02518">
    <property type="entry name" value="HATPase_c"/>
    <property type="match status" value="1"/>
</dbReference>
<evidence type="ECO:0000313" key="14">
    <source>
        <dbReference type="Proteomes" id="UP000175691"/>
    </source>
</evidence>
<dbReference type="PROSITE" id="PS50109">
    <property type="entry name" value="HIS_KIN"/>
    <property type="match status" value="1"/>
</dbReference>
<keyword evidence="14" id="KW-1185">Reference proteome</keyword>
<feature type="domain" description="Response regulatory" evidence="10">
    <location>
        <begin position="546"/>
        <end position="662"/>
    </location>
</feature>
<dbReference type="InterPro" id="IPR005467">
    <property type="entry name" value="His_kinase_dom"/>
</dbReference>
<dbReference type="PANTHER" id="PTHR43547:SF2">
    <property type="entry name" value="HYBRID SIGNAL TRANSDUCTION HISTIDINE KINASE C"/>
    <property type="match status" value="1"/>
</dbReference>
<proteinExistence type="predicted"/>
<name>A0A1E7Z792_9ALTE</name>
<dbReference type="EMBL" id="MDHN01000040">
    <property type="protein sequence ID" value="OFC69395.1"/>
    <property type="molecule type" value="Genomic_DNA"/>
</dbReference>
<dbReference type="InterPro" id="IPR011006">
    <property type="entry name" value="CheY-like_superfamily"/>
</dbReference>
<dbReference type="InterPro" id="IPR013656">
    <property type="entry name" value="PAS_4"/>
</dbReference>
<dbReference type="CDD" id="cd17580">
    <property type="entry name" value="REC_2_DhkD-like"/>
    <property type="match status" value="1"/>
</dbReference>
<gene>
    <name evidence="13" type="ORF">BFC18_18455</name>
</gene>
<dbReference type="SMART" id="SM00388">
    <property type="entry name" value="HisKA"/>
    <property type="match status" value="1"/>
</dbReference>
<feature type="domain" description="PAC" evidence="12">
    <location>
        <begin position="113"/>
        <end position="164"/>
    </location>
</feature>
<dbReference type="Pfam" id="PF08447">
    <property type="entry name" value="PAS_3"/>
    <property type="match status" value="1"/>
</dbReference>
<keyword evidence="4" id="KW-0808">Transferase</keyword>
<reference evidence="13 14" key="1">
    <citation type="submission" date="2016-08" db="EMBL/GenBank/DDBJ databases">
        <authorList>
            <person name="Seilhamer J.J."/>
        </authorList>
    </citation>
    <scope>NUCLEOTIDE SEQUENCE [LARGE SCALE GENOMIC DNA]</scope>
    <source>
        <strain evidence="13 14">KCTC 42603</strain>
    </source>
</reference>
<dbReference type="FunFam" id="1.10.287.130:FF:000001">
    <property type="entry name" value="Two-component sensor histidine kinase"/>
    <property type="match status" value="1"/>
</dbReference>
<dbReference type="PROSITE" id="PS50112">
    <property type="entry name" value="PAS"/>
    <property type="match status" value="1"/>
</dbReference>
<dbReference type="SUPFAM" id="SSF55785">
    <property type="entry name" value="PYP-like sensor domain (PAS domain)"/>
    <property type="match status" value="2"/>
</dbReference>
<keyword evidence="6" id="KW-0902">Two-component regulatory system</keyword>
<keyword evidence="3 8" id="KW-0597">Phosphoprotein</keyword>
<evidence type="ECO:0000259" key="9">
    <source>
        <dbReference type="PROSITE" id="PS50109"/>
    </source>
</evidence>
<dbReference type="Pfam" id="PF00512">
    <property type="entry name" value="HisKA"/>
    <property type="match status" value="1"/>
</dbReference>
<evidence type="ECO:0000256" key="7">
    <source>
        <dbReference type="ARBA" id="ARBA00023136"/>
    </source>
</evidence>
<dbReference type="PANTHER" id="PTHR43547">
    <property type="entry name" value="TWO-COMPONENT HISTIDINE KINASE"/>
    <property type="match status" value="1"/>
</dbReference>